<keyword evidence="3 6" id="KW-1133">Transmembrane helix</keyword>
<evidence type="ECO:0000259" key="7">
    <source>
        <dbReference type="PROSITE" id="PS50850"/>
    </source>
</evidence>
<feature type="transmembrane region" description="Helical" evidence="6">
    <location>
        <begin position="315"/>
        <end position="340"/>
    </location>
</feature>
<feature type="transmembrane region" description="Helical" evidence="6">
    <location>
        <begin position="433"/>
        <end position="456"/>
    </location>
</feature>
<keyword evidence="2 6" id="KW-0812">Transmembrane</keyword>
<protein>
    <submittedName>
        <fullName evidence="8">MFS general substrate transporter</fullName>
    </submittedName>
</protein>
<dbReference type="InterPro" id="IPR011701">
    <property type="entry name" value="MFS"/>
</dbReference>
<evidence type="ECO:0000256" key="1">
    <source>
        <dbReference type="ARBA" id="ARBA00004141"/>
    </source>
</evidence>
<dbReference type="PANTHER" id="PTHR23502:SF50">
    <property type="entry name" value="TRANSPORTER, PUTATIVE (AFU_ORTHOLOGUE AFUA_5G00430)-RELATED"/>
    <property type="match status" value="1"/>
</dbReference>
<dbReference type="RefSeq" id="XP_024675295.1">
    <property type="nucleotide sequence ID" value="XM_024819555.1"/>
</dbReference>
<dbReference type="Gene3D" id="1.20.1250.20">
    <property type="entry name" value="MFS general substrate transporter like domains"/>
    <property type="match status" value="1"/>
</dbReference>
<accession>A0A2I2FKY8</accession>
<evidence type="ECO:0000313" key="8">
    <source>
        <dbReference type="EMBL" id="PLB41283.1"/>
    </source>
</evidence>
<feature type="transmembrane region" description="Helical" evidence="6">
    <location>
        <begin position="498"/>
        <end position="520"/>
    </location>
</feature>
<feature type="transmembrane region" description="Helical" evidence="6">
    <location>
        <begin position="55"/>
        <end position="76"/>
    </location>
</feature>
<keyword evidence="4 6" id="KW-0472">Membrane</keyword>
<evidence type="ECO:0000256" key="6">
    <source>
        <dbReference type="SAM" id="Phobius"/>
    </source>
</evidence>
<dbReference type="GeneID" id="36526715"/>
<evidence type="ECO:0000256" key="2">
    <source>
        <dbReference type="ARBA" id="ARBA00022692"/>
    </source>
</evidence>
<feature type="domain" description="Major facilitator superfamily (MFS) profile" evidence="7">
    <location>
        <begin position="54"/>
        <end position="521"/>
    </location>
</feature>
<dbReference type="GO" id="GO:0022857">
    <property type="term" value="F:transmembrane transporter activity"/>
    <property type="evidence" value="ECO:0007669"/>
    <property type="project" value="InterPro"/>
</dbReference>
<reference evidence="8 9" key="1">
    <citation type="submission" date="2017-12" db="EMBL/GenBank/DDBJ databases">
        <authorList>
            <consortium name="DOE Joint Genome Institute"/>
            <person name="Haridas S."/>
            <person name="Kjaerbolling I."/>
            <person name="Vesth T.C."/>
            <person name="Frisvad J.C."/>
            <person name="Nybo J.L."/>
            <person name="Theobald S."/>
            <person name="Kuo A."/>
            <person name="Bowyer P."/>
            <person name="Matsuda Y."/>
            <person name="Mondo S."/>
            <person name="Lyhne E.K."/>
            <person name="Kogle M.E."/>
            <person name="Clum A."/>
            <person name="Lipzen A."/>
            <person name="Salamov A."/>
            <person name="Ngan C.Y."/>
            <person name="Daum C."/>
            <person name="Chiniquy J."/>
            <person name="Barry K."/>
            <person name="LaButti K."/>
            <person name="Simmons B.A."/>
            <person name="Magnuson J.K."/>
            <person name="Mortensen U.H."/>
            <person name="Larsen T.O."/>
            <person name="Grigoriev I.V."/>
            <person name="Baker S.E."/>
            <person name="Andersen M.R."/>
            <person name="Nordberg H.P."/>
            <person name="Cantor M.N."/>
            <person name="Hua S.X."/>
        </authorList>
    </citation>
    <scope>NUCLEOTIDE SEQUENCE [LARGE SCALE GENOMIC DNA]</scope>
    <source>
        <strain evidence="8 9">CBS 102.13</strain>
    </source>
</reference>
<keyword evidence="9" id="KW-1185">Reference proteome</keyword>
<feature type="transmembrane region" description="Helical" evidence="6">
    <location>
        <begin position="360"/>
        <end position="383"/>
    </location>
</feature>
<dbReference type="InterPro" id="IPR020846">
    <property type="entry name" value="MFS_dom"/>
</dbReference>
<gene>
    <name evidence="8" type="ORF">BDW47DRAFT_66197</name>
</gene>
<dbReference type="Proteomes" id="UP000234585">
    <property type="component" value="Unassembled WGS sequence"/>
</dbReference>
<dbReference type="InterPro" id="IPR036259">
    <property type="entry name" value="MFS_trans_sf"/>
</dbReference>
<feature type="region of interest" description="Disordered" evidence="5">
    <location>
        <begin position="244"/>
        <end position="288"/>
    </location>
</feature>
<dbReference type="GO" id="GO:0005886">
    <property type="term" value="C:plasma membrane"/>
    <property type="evidence" value="ECO:0007669"/>
    <property type="project" value="TreeGrafter"/>
</dbReference>
<comment type="subcellular location">
    <subcellularLocation>
        <location evidence="1">Membrane</location>
        <topology evidence="1">Multi-pass membrane protein</topology>
    </subcellularLocation>
</comment>
<evidence type="ECO:0000256" key="4">
    <source>
        <dbReference type="ARBA" id="ARBA00023136"/>
    </source>
</evidence>
<feature type="transmembrane region" description="Helical" evidence="6">
    <location>
        <begin position="463"/>
        <end position="486"/>
    </location>
</feature>
<dbReference type="PROSITE" id="PS50850">
    <property type="entry name" value="MFS"/>
    <property type="match status" value="1"/>
</dbReference>
<dbReference type="PANTHER" id="PTHR23502">
    <property type="entry name" value="MAJOR FACILITATOR SUPERFAMILY"/>
    <property type="match status" value="1"/>
</dbReference>
<evidence type="ECO:0000256" key="3">
    <source>
        <dbReference type="ARBA" id="ARBA00022989"/>
    </source>
</evidence>
<dbReference type="AlphaFoldDB" id="A0A2I2FKY8"/>
<feature type="transmembrane region" description="Helical" evidence="6">
    <location>
        <begin position="208"/>
        <end position="228"/>
    </location>
</feature>
<organism evidence="8 9">
    <name type="scientific">Aspergillus candidus</name>
    <dbReference type="NCBI Taxonomy" id="41067"/>
    <lineage>
        <taxon>Eukaryota</taxon>
        <taxon>Fungi</taxon>
        <taxon>Dikarya</taxon>
        <taxon>Ascomycota</taxon>
        <taxon>Pezizomycotina</taxon>
        <taxon>Eurotiomycetes</taxon>
        <taxon>Eurotiomycetidae</taxon>
        <taxon>Eurotiales</taxon>
        <taxon>Aspergillaceae</taxon>
        <taxon>Aspergillus</taxon>
        <taxon>Aspergillus subgen. Circumdati</taxon>
    </lineage>
</organism>
<dbReference type="Pfam" id="PF07690">
    <property type="entry name" value="MFS_1"/>
    <property type="match status" value="1"/>
</dbReference>
<dbReference type="STRING" id="41067.A0A2I2FKY8"/>
<evidence type="ECO:0000313" key="9">
    <source>
        <dbReference type="Proteomes" id="UP000234585"/>
    </source>
</evidence>
<evidence type="ECO:0000256" key="5">
    <source>
        <dbReference type="SAM" id="MobiDB-lite"/>
    </source>
</evidence>
<name>A0A2I2FKY8_ASPCN</name>
<sequence length="544" mass="60217">MERDNSPDQDVISCAPGTVLLEDRTRGDEIVLFPTPSEDPNDPLNWSSGRKSVNLGLVCFFVLWTFVELDIAFTAWGPLQSELGFTIDQLNAGAAVNYGGLAIGCIFFVPLVHKYGRRPVYIASTTLQFASCIWQARTMTVGDFIGCNLVSGVGSAISEIIVQITIADLYFVHQHATMNAYFVLFQCIGTFLGPVAAGYIVMSQGWRWMWWWCVIFLGVTLVCVILFFEESKYVPVLNSQEVTSSSPRAKNHTPEDKDGAEILQKPAGDNDTSNQTTPRDSPSTDHILRPNSYRQRFALYTKTDESLLPYFRQPIIALFTFPAVTYTAITYGTTLAWFAIFTSIQATYLIEPPYSFDATGVGLMNIAPFIGGVVGFFLGGYLSDGMIVLLSKRNGGIYEPEMRLWLALPVAVTNPASLLMLGLGLAYESHWSVIAVGYGIFGFGFAIISETTLSYLMDSYQDIIGDALVGVIFTRNILSVIVLFVLTPWVKGMHMQNTHILIAVICFVVLLLPVPLLLWGKKARVSTARRYRRMAANQPTHRAA</sequence>
<dbReference type="EMBL" id="KZ559121">
    <property type="protein sequence ID" value="PLB41283.1"/>
    <property type="molecule type" value="Genomic_DNA"/>
</dbReference>
<feature type="compositionally biased region" description="Polar residues" evidence="5">
    <location>
        <begin position="270"/>
        <end position="281"/>
    </location>
</feature>
<dbReference type="SUPFAM" id="SSF103473">
    <property type="entry name" value="MFS general substrate transporter"/>
    <property type="match status" value="1"/>
</dbReference>
<dbReference type="OrthoDB" id="5215911at2759"/>
<feature type="transmembrane region" description="Helical" evidence="6">
    <location>
        <begin position="179"/>
        <end position="202"/>
    </location>
</feature>
<feature type="transmembrane region" description="Helical" evidence="6">
    <location>
        <begin position="96"/>
        <end position="113"/>
    </location>
</feature>
<proteinExistence type="predicted"/>
<feature type="transmembrane region" description="Helical" evidence="6">
    <location>
        <begin position="404"/>
        <end position="427"/>
    </location>
</feature>